<evidence type="ECO:0000256" key="1">
    <source>
        <dbReference type="ARBA" id="ARBA00022603"/>
    </source>
</evidence>
<name>A0ABV7G7F9_9PROT</name>
<evidence type="ECO:0000259" key="6">
    <source>
        <dbReference type="PROSITE" id="PS50123"/>
    </source>
</evidence>
<sequence length="407" mass="44395">MLGEIEALLKRTIGLEAATVGSSAIARAVRARQASRGLGDIASYSAHLRESPEELQELVEAVIVPETWFFRDRGAFEAVAQLVRERLPELLAGRRLRLLSLPCSTGEEPYSIAMTLLDAGLTPERFAIDAMDVSGRSIAIAERAIYGRNAFRSGDLGFRDRHFAPVQGGFRPGEAVRQSVRFIQGNLFHAATPPGSGGYDIVFCRNLLIYFDRPMQEQAIGVLHRLLLPDGHLFLGPSETALPERRQFTWAKLPMAFAFRKATAALVPATPMPRVETSQRPPPERTIPQPPAPPPATQPEPELAGARLKEAQRLANGGQLAEAARQCEAVIRQHGPSAEAFHLLGLVKDAAGDRPAAVANYRKALYLDPHHQETLAHLALQLDYVGDDAGARMLRGRLQRSALRGAG</sequence>
<protein>
    <submittedName>
        <fullName evidence="7">CheR family methyltransferase</fullName>
    </submittedName>
</protein>
<evidence type="ECO:0000313" key="7">
    <source>
        <dbReference type="EMBL" id="MFC3127478.1"/>
    </source>
</evidence>
<dbReference type="InterPro" id="IPR050903">
    <property type="entry name" value="Bact_Chemotaxis_MeTrfase"/>
</dbReference>
<keyword evidence="4" id="KW-0802">TPR repeat</keyword>
<dbReference type="SMART" id="SM00138">
    <property type="entry name" value="MeTrc"/>
    <property type="match status" value="1"/>
</dbReference>
<evidence type="ECO:0000256" key="4">
    <source>
        <dbReference type="PROSITE-ProRule" id="PRU00339"/>
    </source>
</evidence>
<dbReference type="SMART" id="SM00028">
    <property type="entry name" value="TPR"/>
    <property type="match status" value="1"/>
</dbReference>
<dbReference type="PROSITE" id="PS50005">
    <property type="entry name" value="TPR"/>
    <property type="match status" value="1"/>
</dbReference>
<keyword evidence="1 7" id="KW-0489">Methyltransferase</keyword>
<keyword evidence="8" id="KW-1185">Reference proteome</keyword>
<dbReference type="RefSeq" id="WP_379599529.1">
    <property type="nucleotide sequence ID" value="NZ_JBHRTN010000028.1"/>
</dbReference>
<feature type="repeat" description="TPR" evidence="4">
    <location>
        <begin position="338"/>
        <end position="371"/>
    </location>
</feature>
<dbReference type="Gene3D" id="3.40.50.150">
    <property type="entry name" value="Vaccinia Virus protein VP39"/>
    <property type="match status" value="1"/>
</dbReference>
<feature type="domain" description="CheR-type methyltransferase" evidence="6">
    <location>
        <begin position="1"/>
        <end position="240"/>
    </location>
</feature>
<dbReference type="PRINTS" id="PR00996">
    <property type="entry name" value="CHERMTFRASE"/>
</dbReference>
<dbReference type="InterPro" id="IPR029063">
    <property type="entry name" value="SAM-dependent_MTases_sf"/>
</dbReference>
<comment type="caution">
    <text evidence="7">The sequence shown here is derived from an EMBL/GenBank/DDBJ whole genome shotgun (WGS) entry which is preliminary data.</text>
</comment>
<reference evidence="8" key="1">
    <citation type="journal article" date="2019" name="Int. J. Syst. Evol. Microbiol.">
        <title>The Global Catalogue of Microorganisms (GCM) 10K type strain sequencing project: providing services to taxonomists for standard genome sequencing and annotation.</title>
        <authorList>
            <consortium name="The Broad Institute Genomics Platform"/>
            <consortium name="The Broad Institute Genome Sequencing Center for Infectious Disease"/>
            <person name="Wu L."/>
            <person name="Ma J."/>
        </authorList>
    </citation>
    <scope>NUCLEOTIDE SEQUENCE [LARGE SCALE GENOMIC DNA]</scope>
    <source>
        <strain evidence="8">KCTC 52094</strain>
    </source>
</reference>
<dbReference type="PANTHER" id="PTHR24422:SF19">
    <property type="entry name" value="CHEMOTAXIS PROTEIN METHYLTRANSFERASE"/>
    <property type="match status" value="1"/>
</dbReference>
<dbReference type="EMBL" id="JBHRTN010000028">
    <property type="protein sequence ID" value="MFC3127478.1"/>
    <property type="molecule type" value="Genomic_DNA"/>
</dbReference>
<dbReference type="Proteomes" id="UP001595593">
    <property type="component" value="Unassembled WGS sequence"/>
</dbReference>
<keyword evidence="3" id="KW-0949">S-adenosyl-L-methionine</keyword>
<evidence type="ECO:0000256" key="3">
    <source>
        <dbReference type="ARBA" id="ARBA00022691"/>
    </source>
</evidence>
<organism evidence="7 8">
    <name type="scientific">Teichococcus globiformis</name>
    <dbReference type="NCBI Taxonomy" id="2307229"/>
    <lineage>
        <taxon>Bacteria</taxon>
        <taxon>Pseudomonadati</taxon>
        <taxon>Pseudomonadota</taxon>
        <taxon>Alphaproteobacteria</taxon>
        <taxon>Acetobacterales</taxon>
        <taxon>Roseomonadaceae</taxon>
        <taxon>Roseomonas</taxon>
    </lineage>
</organism>
<gene>
    <name evidence="7" type="ORF">ACFOD4_20635</name>
</gene>
<keyword evidence="2" id="KW-0808">Transferase</keyword>
<evidence type="ECO:0000256" key="2">
    <source>
        <dbReference type="ARBA" id="ARBA00022679"/>
    </source>
</evidence>
<dbReference type="InterPro" id="IPR019734">
    <property type="entry name" value="TPR_rpt"/>
</dbReference>
<dbReference type="PROSITE" id="PS50123">
    <property type="entry name" value="CHER"/>
    <property type="match status" value="1"/>
</dbReference>
<dbReference type="Gene3D" id="1.25.40.10">
    <property type="entry name" value="Tetratricopeptide repeat domain"/>
    <property type="match status" value="1"/>
</dbReference>
<dbReference type="GO" id="GO:0032259">
    <property type="term" value="P:methylation"/>
    <property type="evidence" value="ECO:0007669"/>
    <property type="project" value="UniProtKB-KW"/>
</dbReference>
<feature type="compositionally biased region" description="Pro residues" evidence="5">
    <location>
        <begin position="280"/>
        <end position="298"/>
    </location>
</feature>
<dbReference type="CDD" id="cd02440">
    <property type="entry name" value="AdoMet_MTases"/>
    <property type="match status" value="1"/>
</dbReference>
<dbReference type="SUPFAM" id="SSF53335">
    <property type="entry name" value="S-adenosyl-L-methionine-dependent methyltransferases"/>
    <property type="match status" value="1"/>
</dbReference>
<evidence type="ECO:0000256" key="5">
    <source>
        <dbReference type="SAM" id="MobiDB-lite"/>
    </source>
</evidence>
<dbReference type="GO" id="GO:0008168">
    <property type="term" value="F:methyltransferase activity"/>
    <property type="evidence" value="ECO:0007669"/>
    <property type="project" value="UniProtKB-KW"/>
</dbReference>
<dbReference type="InterPro" id="IPR022642">
    <property type="entry name" value="CheR_C"/>
</dbReference>
<accession>A0ABV7G7F9</accession>
<feature type="region of interest" description="Disordered" evidence="5">
    <location>
        <begin position="270"/>
        <end position="301"/>
    </location>
</feature>
<proteinExistence type="predicted"/>
<dbReference type="InterPro" id="IPR011990">
    <property type="entry name" value="TPR-like_helical_dom_sf"/>
</dbReference>
<evidence type="ECO:0000313" key="8">
    <source>
        <dbReference type="Proteomes" id="UP001595593"/>
    </source>
</evidence>
<dbReference type="SUPFAM" id="SSF48452">
    <property type="entry name" value="TPR-like"/>
    <property type="match status" value="1"/>
</dbReference>
<dbReference type="Pfam" id="PF01739">
    <property type="entry name" value="CheR"/>
    <property type="match status" value="1"/>
</dbReference>
<dbReference type="InterPro" id="IPR000780">
    <property type="entry name" value="CheR_MeTrfase"/>
</dbReference>
<dbReference type="PANTHER" id="PTHR24422">
    <property type="entry name" value="CHEMOTAXIS PROTEIN METHYLTRANSFERASE"/>
    <property type="match status" value="1"/>
</dbReference>